<accession>A0A6I6D2R3</accession>
<keyword evidence="2" id="KW-0472">Membrane</keyword>
<feature type="transmembrane region" description="Helical" evidence="2">
    <location>
        <begin position="104"/>
        <end position="128"/>
    </location>
</feature>
<reference evidence="3 4" key="1">
    <citation type="submission" date="2019-11" db="EMBL/GenBank/DDBJ databases">
        <authorList>
            <person name="Zhang J."/>
            <person name="Sun C."/>
        </authorList>
    </citation>
    <scope>NUCLEOTIDE SEQUENCE [LARGE SCALE GENOMIC DNA]</scope>
    <source>
        <strain evidence="4">sp2</strain>
    </source>
</reference>
<keyword evidence="2" id="KW-1133">Transmembrane helix</keyword>
<evidence type="ECO:0000313" key="4">
    <source>
        <dbReference type="Proteomes" id="UP000427716"/>
    </source>
</evidence>
<feature type="transmembrane region" description="Helical" evidence="2">
    <location>
        <begin position="73"/>
        <end position="98"/>
    </location>
</feature>
<dbReference type="RefSeq" id="WP_156573502.1">
    <property type="nucleotide sequence ID" value="NZ_CP046415.1"/>
</dbReference>
<evidence type="ECO:0000256" key="1">
    <source>
        <dbReference type="SAM" id="MobiDB-lite"/>
    </source>
</evidence>
<dbReference type="AlphaFoldDB" id="A0A6I6D2R3"/>
<organism evidence="3 4">
    <name type="scientific">Guyparkeria halophila</name>
    <dbReference type="NCBI Taxonomy" id="47960"/>
    <lineage>
        <taxon>Bacteria</taxon>
        <taxon>Pseudomonadati</taxon>
        <taxon>Pseudomonadota</taxon>
        <taxon>Gammaproteobacteria</taxon>
        <taxon>Chromatiales</taxon>
        <taxon>Thioalkalibacteraceae</taxon>
        <taxon>Guyparkeria</taxon>
    </lineage>
</organism>
<keyword evidence="2" id="KW-0812">Transmembrane</keyword>
<feature type="region of interest" description="Disordered" evidence="1">
    <location>
        <begin position="169"/>
        <end position="189"/>
    </location>
</feature>
<name>A0A6I6D2R3_9GAMM</name>
<gene>
    <name evidence="3" type="ORF">GM160_04470</name>
</gene>
<sequence length="189" mass="20141">MDPAEVISERFPHVVDAVFHDERRAREAASALATKAGLSNEHIHVVEPDDPQRAEQLDPEPSEISRTLLRSNAALGVIGAVVGLIVAGILIGAGFDWATASPGWVYGILAVVGGLFGMLSAGIVSVRLDHERVLADTRDASTHGEWTVVAHAHNEDEKHRVSELLKEYSGTVTQSRPAEPSSPSTPSTS</sequence>
<dbReference type="EMBL" id="CP046415">
    <property type="protein sequence ID" value="QGT78213.1"/>
    <property type="molecule type" value="Genomic_DNA"/>
</dbReference>
<keyword evidence="4" id="KW-1185">Reference proteome</keyword>
<dbReference type="Proteomes" id="UP000427716">
    <property type="component" value="Chromosome"/>
</dbReference>
<evidence type="ECO:0000256" key="2">
    <source>
        <dbReference type="SAM" id="Phobius"/>
    </source>
</evidence>
<evidence type="ECO:0000313" key="3">
    <source>
        <dbReference type="EMBL" id="QGT78213.1"/>
    </source>
</evidence>
<dbReference type="KEGG" id="ghl:GM160_04470"/>
<proteinExistence type="predicted"/>
<protein>
    <submittedName>
        <fullName evidence="3">Uncharacterized protein</fullName>
    </submittedName>
</protein>